<dbReference type="Pfam" id="PF13384">
    <property type="entry name" value="HTH_23"/>
    <property type="match status" value="1"/>
</dbReference>
<organism evidence="1 2">
    <name type="scientific">Brevundimonas vitisensis</name>
    <dbReference type="NCBI Taxonomy" id="2800818"/>
    <lineage>
        <taxon>Bacteria</taxon>
        <taxon>Pseudomonadati</taxon>
        <taxon>Pseudomonadota</taxon>
        <taxon>Alphaproteobacteria</taxon>
        <taxon>Caulobacterales</taxon>
        <taxon>Caulobacteraceae</taxon>
        <taxon>Brevundimonas</taxon>
    </lineage>
</organism>
<keyword evidence="2" id="KW-1185">Reference proteome</keyword>
<dbReference type="Proteomes" id="UP000595448">
    <property type="component" value="Chromosome"/>
</dbReference>
<proteinExistence type="predicted"/>
<dbReference type="RefSeq" id="WP_201104044.1">
    <property type="nucleotide sequence ID" value="NZ_CP067977.1"/>
</dbReference>
<name>A0ABX7BSH2_9CAUL</name>
<protein>
    <submittedName>
        <fullName evidence="1">Helix-turn-helix domain-containing protein</fullName>
    </submittedName>
</protein>
<sequence length="125" mass="13358">MNARHFSDWERVVQLVGDDGAAALSAAYAGSRIYVPRFLGAHHPITQCVGPQAAAQLVAAFGTKTIDVPISLGRRAMIVQLLSAGESIPNICRRVGASRRTVFYVKAAERGADDDSDQLGLFSTD</sequence>
<reference evidence="1 2" key="1">
    <citation type="submission" date="2021-01" db="EMBL/GenBank/DDBJ databases">
        <title>Brevundimonas vitis sp. nov., an bacterium isolated from grape (Vitis vinifera).</title>
        <authorList>
            <person name="Jiang L."/>
            <person name="Lee J."/>
        </authorList>
    </citation>
    <scope>NUCLEOTIDE SEQUENCE [LARGE SCALE GENOMIC DNA]</scope>
    <source>
        <strain evidence="1 2">GRTSA-9</strain>
    </source>
</reference>
<evidence type="ECO:0000313" key="2">
    <source>
        <dbReference type="Proteomes" id="UP000595448"/>
    </source>
</evidence>
<accession>A0ABX7BSH2</accession>
<dbReference type="EMBL" id="CP067977">
    <property type="protein sequence ID" value="QQQ19693.1"/>
    <property type="molecule type" value="Genomic_DNA"/>
</dbReference>
<evidence type="ECO:0000313" key="1">
    <source>
        <dbReference type="EMBL" id="QQQ19693.1"/>
    </source>
</evidence>
<gene>
    <name evidence="1" type="ORF">JIP62_06290</name>
</gene>